<dbReference type="InterPro" id="IPR013762">
    <property type="entry name" value="Integrase-like_cat_sf"/>
</dbReference>
<dbReference type="SUPFAM" id="SSF56349">
    <property type="entry name" value="DNA breaking-rejoining enzymes"/>
    <property type="match status" value="1"/>
</dbReference>
<evidence type="ECO:0000313" key="4">
    <source>
        <dbReference type="EMBL" id="SDE06264.1"/>
    </source>
</evidence>
<feature type="domain" description="Tyr recombinase" evidence="2">
    <location>
        <begin position="188"/>
        <end position="417"/>
    </location>
</feature>
<dbReference type="CDD" id="cd00397">
    <property type="entry name" value="DNA_BRE_C"/>
    <property type="match status" value="1"/>
</dbReference>
<keyword evidence="1" id="KW-0233">DNA recombination</keyword>
<keyword evidence="6" id="KW-1185">Reference proteome</keyword>
<dbReference type="Pfam" id="PF00589">
    <property type="entry name" value="Phage_integrase"/>
    <property type="match status" value="1"/>
</dbReference>
<dbReference type="PROSITE" id="PS51898">
    <property type="entry name" value="TYR_RECOMBINASE"/>
    <property type="match status" value="1"/>
</dbReference>
<reference evidence="3" key="1">
    <citation type="journal article" date="2014" name="Int. J. Syst. Evol. Microbiol.">
        <title>Complete genome of a new Firmicutes species belonging to the dominant human colonic microbiota ('Ruminococcus bicirculans') reveals two chromosomes and a selective capacity to utilize plant glucans.</title>
        <authorList>
            <consortium name="NISC Comparative Sequencing Program"/>
            <person name="Wegmann U."/>
            <person name="Louis P."/>
            <person name="Goesmann A."/>
            <person name="Henrissat B."/>
            <person name="Duncan S.H."/>
            <person name="Flint H.J."/>
        </authorList>
    </citation>
    <scope>NUCLEOTIDE SEQUENCE</scope>
    <source>
        <strain evidence="3">NBRC 103191</strain>
    </source>
</reference>
<dbReference type="GO" id="GO:0003677">
    <property type="term" value="F:DNA binding"/>
    <property type="evidence" value="ECO:0007669"/>
    <property type="project" value="InterPro"/>
</dbReference>
<dbReference type="InterPro" id="IPR002104">
    <property type="entry name" value="Integrase_catalytic"/>
</dbReference>
<evidence type="ECO:0000256" key="1">
    <source>
        <dbReference type="ARBA" id="ARBA00023172"/>
    </source>
</evidence>
<proteinExistence type="predicted"/>
<dbReference type="AlphaFoldDB" id="A0A1G6ZTY9"/>
<reference evidence="4 5" key="2">
    <citation type="submission" date="2016-10" db="EMBL/GenBank/DDBJ databases">
        <authorList>
            <person name="de Groot N.N."/>
        </authorList>
    </citation>
    <scope>NUCLEOTIDE SEQUENCE [LARGE SCALE GENOMIC DNA]</scope>
    <source>
        <strain evidence="4 5">DSM 23406</strain>
    </source>
</reference>
<dbReference type="EMBL" id="BSOK01000059">
    <property type="protein sequence ID" value="GLR30033.1"/>
    <property type="molecule type" value="Genomic_DNA"/>
</dbReference>
<protein>
    <submittedName>
        <fullName evidence="3 4">Integrase</fullName>
    </submittedName>
</protein>
<dbReference type="InterPro" id="IPR011010">
    <property type="entry name" value="DNA_brk_join_enz"/>
</dbReference>
<dbReference type="Proteomes" id="UP001156645">
    <property type="component" value="Unassembled WGS sequence"/>
</dbReference>
<organism evidence="4 5">
    <name type="scientific">Psychrobacter pacificensis</name>
    <dbReference type="NCBI Taxonomy" id="112002"/>
    <lineage>
        <taxon>Bacteria</taxon>
        <taxon>Pseudomonadati</taxon>
        <taxon>Pseudomonadota</taxon>
        <taxon>Gammaproteobacteria</taxon>
        <taxon>Moraxellales</taxon>
        <taxon>Moraxellaceae</taxon>
        <taxon>Psychrobacter</taxon>
    </lineage>
</organism>
<reference evidence="6" key="3">
    <citation type="journal article" date="2019" name="Int. J. Syst. Evol. Microbiol.">
        <title>The Global Catalogue of Microorganisms (GCM) 10K type strain sequencing project: providing services to taxonomists for standard genome sequencing and annotation.</title>
        <authorList>
            <consortium name="The Broad Institute Genomics Platform"/>
            <consortium name="The Broad Institute Genome Sequencing Center for Infectious Disease"/>
            <person name="Wu L."/>
            <person name="Ma J."/>
        </authorList>
    </citation>
    <scope>NUCLEOTIDE SEQUENCE [LARGE SCALE GENOMIC DNA]</scope>
    <source>
        <strain evidence="6">NBRC 103191</strain>
    </source>
</reference>
<evidence type="ECO:0000313" key="5">
    <source>
        <dbReference type="Proteomes" id="UP000198501"/>
    </source>
</evidence>
<dbReference type="EMBL" id="FNAL01000020">
    <property type="protein sequence ID" value="SDE06264.1"/>
    <property type="molecule type" value="Genomic_DNA"/>
</dbReference>
<name>A0A1G6ZTY9_9GAMM</name>
<dbReference type="Gene3D" id="1.10.443.10">
    <property type="entry name" value="Intergrase catalytic core"/>
    <property type="match status" value="1"/>
</dbReference>
<accession>A0A1G6ZTY9</accession>
<dbReference type="GO" id="GO:0015074">
    <property type="term" value="P:DNA integration"/>
    <property type="evidence" value="ECO:0007669"/>
    <property type="project" value="InterPro"/>
</dbReference>
<dbReference type="Proteomes" id="UP000198501">
    <property type="component" value="Unassembled WGS sequence"/>
</dbReference>
<sequence length="426" mass="49528">MLKIKSITLNNSAQLSLLFDSTTTLPCLYPMLYINSSLKFKSESTQRAYLQGIKQWYEFWEEKHNQSFCKYFREHKSNPNLMIKEIDSFILYLENMRVVDQKLIRLGSNPSINYNTLAHRLRAILSYLNYLLDTFSQVHGKSISPQIVRYKSTLSQKSDLVKNLSSNHHKAHKNGTNFKSLTEEIKEALYSIISPKALEPLFKSKEAQLRNFLIVHLLLNYGLRTGELLLLTLNSIKTDLKTCNTYLVITDTQDRTDNRISKPQMKNVQSVRTILLEKRDAQFIHMYINNIRSRDSKSHMLFLSLQAPYAPLSKSGLKKLIATINEKIKSKHPQFFDKNYVDSIDKISAHILRHTWAYMMLKHSYQSYLDSYNKAQAMENAIESLRKMAGWSLNSTMPYLYASRFISENANLSNIHRITKVGAHYD</sequence>
<dbReference type="RefSeq" id="WP_093071046.1">
    <property type="nucleotide sequence ID" value="NZ_BSOK01000059.1"/>
</dbReference>
<evidence type="ECO:0000313" key="6">
    <source>
        <dbReference type="Proteomes" id="UP001156645"/>
    </source>
</evidence>
<reference evidence="3" key="4">
    <citation type="submission" date="2023-01" db="EMBL/GenBank/DDBJ databases">
        <title>Draft genome sequence of Psychrobacter pacificensis strain NBRC 103191.</title>
        <authorList>
            <person name="Sun Q."/>
            <person name="Mori K."/>
        </authorList>
    </citation>
    <scope>NUCLEOTIDE SEQUENCE</scope>
    <source>
        <strain evidence="3">NBRC 103191</strain>
    </source>
</reference>
<gene>
    <name evidence="3" type="ORF">GCM10007915_22720</name>
    <name evidence="4" type="ORF">SAMN05660405_02211</name>
</gene>
<evidence type="ECO:0000313" key="3">
    <source>
        <dbReference type="EMBL" id="GLR30033.1"/>
    </source>
</evidence>
<evidence type="ECO:0000259" key="2">
    <source>
        <dbReference type="PROSITE" id="PS51898"/>
    </source>
</evidence>
<dbReference type="GO" id="GO:0006310">
    <property type="term" value="P:DNA recombination"/>
    <property type="evidence" value="ECO:0007669"/>
    <property type="project" value="UniProtKB-KW"/>
</dbReference>